<organism evidence="1 2">
    <name type="scientific">Digitaria exilis</name>
    <dbReference type="NCBI Taxonomy" id="1010633"/>
    <lineage>
        <taxon>Eukaryota</taxon>
        <taxon>Viridiplantae</taxon>
        <taxon>Streptophyta</taxon>
        <taxon>Embryophyta</taxon>
        <taxon>Tracheophyta</taxon>
        <taxon>Spermatophyta</taxon>
        <taxon>Magnoliopsida</taxon>
        <taxon>Liliopsida</taxon>
        <taxon>Poales</taxon>
        <taxon>Poaceae</taxon>
        <taxon>PACMAD clade</taxon>
        <taxon>Panicoideae</taxon>
        <taxon>Panicodae</taxon>
        <taxon>Paniceae</taxon>
        <taxon>Anthephorinae</taxon>
        <taxon>Digitaria</taxon>
    </lineage>
</organism>
<name>A0A835BQM1_9POAL</name>
<evidence type="ECO:0000313" key="1">
    <source>
        <dbReference type="EMBL" id="KAF8711235.1"/>
    </source>
</evidence>
<reference evidence="1" key="1">
    <citation type="submission" date="2020-07" db="EMBL/GenBank/DDBJ databases">
        <title>Genome sequence and genetic diversity analysis of an under-domesticated orphan crop, white fonio (Digitaria exilis).</title>
        <authorList>
            <person name="Bennetzen J.L."/>
            <person name="Chen S."/>
            <person name="Ma X."/>
            <person name="Wang X."/>
            <person name="Yssel A.E.J."/>
            <person name="Chaluvadi S.R."/>
            <person name="Johnson M."/>
            <person name="Gangashetty P."/>
            <person name="Hamidou F."/>
            <person name="Sanogo M.D."/>
            <person name="Zwaenepoel A."/>
            <person name="Wallace J."/>
            <person name="Van De Peer Y."/>
            <person name="Van Deynze A."/>
        </authorList>
    </citation>
    <scope>NUCLEOTIDE SEQUENCE</scope>
    <source>
        <tissue evidence="1">Leaves</tissue>
    </source>
</reference>
<sequence>MADPVTATVAIGWGMKAVGWLAKPIISELFKKGASFIGFDASEKLRELEPKVLLLEQLVEVVEESPHRPCLENLCHELKSTFHEAEDILDDVDYHHLERQIHGDKLKTDSLRLMDKFQSALLSSPLKDMRL</sequence>
<comment type="caution">
    <text evidence="1">The sequence shown here is derived from an EMBL/GenBank/DDBJ whole genome shotgun (WGS) entry which is preliminary data.</text>
</comment>
<dbReference type="EMBL" id="JACEFO010001753">
    <property type="protein sequence ID" value="KAF8711235.1"/>
    <property type="molecule type" value="Genomic_DNA"/>
</dbReference>
<dbReference type="AlphaFoldDB" id="A0A835BQM1"/>
<accession>A0A835BQM1</accession>
<evidence type="ECO:0008006" key="3">
    <source>
        <dbReference type="Google" id="ProtNLM"/>
    </source>
</evidence>
<proteinExistence type="predicted"/>
<evidence type="ECO:0000313" key="2">
    <source>
        <dbReference type="Proteomes" id="UP000636709"/>
    </source>
</evidence>
<gene>
    <name evidence="1" type="ORF">HU200_029253</name>
</gene>
<dbReference type="Proteomes" id="UP000636709">
    <property type="component" value="Unassembled WGS sequence"/>
</dbReference>
<keyword evidence="2" id="KW-1185">Reference proteome</keyword>
<dbReference type="OrthoDB" id="685126at2759"/>
<protein>
    <recommendedName>
        <fullName evidence="3">Rx N-terminal domain-containing protein</fullName>
    </recommendedName>
</protein>